<dbReference type="PROSITE" id="PS50404">
    <property type="entry name" value="GST_NTER"/>
    <property type="match status" value="1"/>
</dbReference>
<dbReference type="Proteomes" id="UP000085678">
    <property type="component" value="Unplaced"/>
</dbReference>
<dbReference type="FunCoup" id="A0A2R2MPN1">
    <property type="interactions" value="418"/>
</dbReference>
<dbReference type="InterPro" id="IPR040079">
    <property type="entry name" value="Glutathione_S-Trfase"/>
</dbReference>
<organism evidence="3 4">
    <name type="scientific">Lingula anatina</name>
    <name type="common">Brachiopod</name>
    <name type="synonym">Lingula unguis</name>
    <dbReference type="NCBI Taxonomy" id="7574"/>
    <lineage>
        <taxon>Eukaryota</taxon>
        <taxon>Metazoa</taxon>
        <taxon>Spiralia</taxon>
        <taxon>Lophotrochozoa</taxon>
        <taxon>Brachiopoda</taxon>
        <taxon>Linguliformea</taxon>
        <taxon>Lingulata</taxon>
        <taxon>Lingulida</taxon>
        <taxon>Linguloidea</taxon>
        <taxon>Lingulidae</taxon>
        <taxon>Lingula</taxon>
    </lineage>
</organism>
<dbReference type="RefSeq" id="XP_023932201.1">
    <property type="nucleotide sequence ID" value="XM_024076433.1"/>
</dbReference>
<dbReference type="GeneID" id="106164387"/>
<dbReference type="PROSITE" id="PS50405">
    <property type="entry name" value="GST_CTER"/>
    <property type="match status" value="1"/>
</dbReference>
<dbReference type="SUPFAM" id="SSF52833">
    <property type="entry name" value="Thioredoxin-like"/>
    <property type="match status" value="1"/>
</dbReference>
<dbReference type="KEGG" id="lak:106164387"/>
<feature type="domain" description="GST C-terminal" evidence="2">
    <location>
        <begin position="184"/>
        <end position="307"/>
    </location>
</feature>
<evidence type="ECO:0000313" key="3">
    <source>
        <dbReference type="Proteomes" id="UP000085678"/>
    </source>
</evidence>
<dbReference type="FunFam" id="1.20.1050.10:FF:000030">
    <property type="entry name" value="Glutathione S-transferase S1"/>
    <property type="match status" value="1"/>
</dbReference>
<dbReference type="OrthoDB" id="414243at2759"/>
<dbReference type="SUPFAM" id="SSF47616">
    <property type="entry name" value="GST C-terminal domain-like"/>
    <property type="match status" value="1"/>
</dbReference>
<dbReference type="PANTHER" id="PTHR11571:SF150">
    <property type="entry name" value="GLUTATHIONE S-TRANSFERASE"/>
    <property type="match status" value="1"/>
</dbReference>
<dbReference type="InterPro" id="IPR036249">
    <property type="entry name" value="Thioredoxin-like_sf"/>
</dbReference>
<feature type="domain" description="GST N-terminal" evidence="1">
    <location>
        <begin position="123"/>
        <end position="182"/>
    </location>
</feature>
<dbReference type="InterPro" id="IPR004045">
    <property type="entry name" value="Glutathione_S-Trfase_N"/>
</dbReference>
<dbReference type="GO" id="GO:0006749">
    <property type="term" value="P:glutathione metabolic process"/>
    <property type="evidence" value="ECO:0007669"/>
    <property type="project" value="TreeGrafter"/>
</dbReference>
<dbReference type="InterPro" id="IPR036282">
    <property type="entry name" value="Glutathione-S-Trfase_C_sf"/>
</dbReference>
<gene>
    <name evidence="4" type="primary">LOC106164387</name>
</gene>
<dbReference type="AlphaFoldDB" id="A0A2R2MPN1"/>
<evidence type="ECO:0000313" key="4">
    <source>
        <dbReference type="RefSeq" id="XP_023932201.1"/>
    </source>
</evidence>
<accession>A0A2R2MPN1</accession>
<dbReference type="InParanoid" id="A0A2R2MPN1"/>
<evidence type="ECO:0000259" key="1">
    <source>
        <dbReference type="PROSITE" id="PS50404"/>
    </source>
</evidence>
<dbReference type="GO" id="GO:0004364">
    <property type="term" value="F:glutathione transferase activity"/>
    <property type="evidence" value="ECO:0007669"/>
    <property type="project" value="TreeGrafter"/>
</dbReference>
<evidence type="ECO:0000259" key="2">
    <source>
        <dbReference type="PROSITE" id="PS50405"/>
    </source>
</evidence>
<dbReference type="STRING" id="7574.A0A2R2MPN1"/>
<protein>
    <submittedName>
        <fullName evidence="4">Glutathione S-transferase 1-like</fullName>
    </submittedName>
</protein>
<dbReference type="SFLD" id="SFLDS00019">
    <property type="entry name" value="Glutathione_Transferase_(cytos"/>
    <property type="match status" value="1"/>
</dbReference>
<dbReference type="Gene3D" id="1.20.1050.10">
    <property type="match status" value="1"/>
</dbReference>
<dbReference type="Gene3D" id="3.40.30.10">
    <property type="entry name" value="Glutaredoxin"/>
    <property type="match status" value="1"/>
</dbReference>
<dbReference type="Pfam" id="PF14497">
    <property type="entry name" value="GST_C_3"/>
    <property type="match status" value="1"/>
</dbReference>
<dbReference type="InterPro" id="IPR050213">
    <property type="entry name" value="GST_superfamily"/>
</dbReference>
<proteinExistence type="predicted"/>
<name>A0A2R2MPN1_LINAN</name>
<dbReference type="InterPro" id="IPR004046">
    <property type="entry name" value="GST_C"/>
</dbReference>
<keyword evidence="3" id="KW-1185">Reference proteome</keyword>
<dbReference type="InterPro" id="IPR010987">
    <property type="entry name" value="Glutathione-S-Trfase_C-like"/>
</dbReference>
<sequence length="307" mass="34329">MSTQSLMTADMEIEINKKEQCVSKANVRIILTENLLKAKVVGRGTALGGWDTQCGINMPRTTNMGVPSLRAEFLLPKELNYLYEPEVHTSGDTKEENNVANVKTLSIEKLVDTKNTDAEGIKEKVNIKDTATLTEDVKERDNFTYFTVSPTGQCPFLEVDGKKIGQSLAIARLVAREQGLYGESNMDGAMIDQVLYTLDDLTKPLIDWHFEKDEAKKAEKEKKLAEETLPESMQRLDKLLKGNGGKGYFAGNKLSIADLAVFNQCSELVVKFPKCMDKCKELPAFIDRIKALPKIADWLAKRPQTDF</sequence>
<reference evidence="4" key="1">
    <citation type="submission" date="2025-08" db="UniProtKB">
        <authorList>
            <consortium name="RefSeq"/>
        </authorList>
    </citation>
    <scope>IDENTIFICATION</scope>
    <source>
        <tissue evidence="4">Gonads</tissue>
    </source>
</reference>
<dbReference type="PANTHER" id="PTHR11571">
    <property type="entry name" value="GLUTATHIONE S-TRANSFERASE"/>
    <property type="match status" value="1"/>
</dbReference>